<keyword evidence="6" id="KW-0677">Repeat</keyword>
<evidence type="ECO:0000256" key="10">
    <source>
        <dbReference type="ARBA" id="ARBA00023130"/>
    </source>
</evidence>
<feature type="domain" description="Ig-like" evidence="18">
    <location>
        <begin position="304"/>
        <end position="385"/>
    </location>
</feature>
<keyword evidence="8" id="KW-0130">Cell adhesion</keyword>
<dbReference type="InterPro" id="IPR003599">
    <property type="entry name" value="Ig_sub"/>
</dbReference>
<evidence type="ECO:0000256" key="9">
    <source>
        <dbReference type="ARBA" id="ARBA00022989"/>
    </source>
</evidence>
<keyword evidence="11 17" id="KW-0472">Membrane</keyword>
<evidence type="ECO:0000256" key="16">
    <source>
        <dbReference type="SAM" id="MobiDB-lite"/>
    </source>
</evidence>
<dbReference type="Pfam" id="PF13927">
    <property type="entry name" value="Ig_3"/>
    <property type="match status" value="1"/>
</dbReference>
<evidence type="ECO:0000256" key="7">
    <source>
        <dbReference type="ARBA" id="ARBA00022859"/>
    </source>
</evidence>
<keyword evidence="12" id="KW-1015">Disulfide bond</keyword>
<comment type="caution">
    <text evidence="19">The sequence shown here is derived from an EMBL/GenBank/DDBJ whole genome shotgun (WGS) entry which is preliminary data.</text>
</comment>
<evidence type="ECO:0000256" key="3">
    <source>
        <dbReference type="ARBA" id="ARBA00004489"/>
    </source>
</evidence>
<keyword evidence="9 17" id="KW-1133">Transmembrane helix</keyword>
<dbReference type="Pfam" id="PF08205">
    <property type="entry name" value="C2-set_2"/>
    <property type="match status" value="1"/>
</dbReference>
<keyword evidence="4" id="KW-1003">Cell membrane</keyword>
<keyword evidence="7" id="KW-0391">Immunity</keyword>
<evidence type="ECO:0000313" key="20">
    <source>
        <dbReference type="Proteomes" id="UP000324632"/>
    </source>
</evidence>
<dbReference type="GO" id="GO:0002250">
    <property type="term" value="P:adaptive immune response"/>
    <property type="evidence" value="ECO:0007669"/>
    <property type="project" value="UniProtKB-KW"/>
</dbReference>
<dbReference type="InterPro" id="IPR007110">
    <property type="entry name" value="Ig-like_dom"/>
</dbReference>
<dbReference type="SMART" id="SM00408">
    <property type="entry name" value="IGc2"/>
    <property type="match status" value="2"/>
</dbReference>
<evidence type="ECO:0000256" key="14">
    <source>
        <dbReference type="ARBA" id="ARBA00023273"/>
    </source>
</evidence>
<sequence length="465" mass="50939">MEDQRIFTCLVSSTDILEYPVQLAIYKAPSPPQITEQATVMEIGKLTRVAECRTEGANPAANITWFKNKTPLASDGTAIKISQAVDVDSVTKLSATTSKIEYAAVKEDVDAKFTCRVQHARSADIESSPISFTVNYPTEKVSLQVVSQGPFKEGDNVTLKCTADGNPPPPSYNFYIKGEKKTVENSNTYTLRNITRNDTGEYKCSLVDGEDMVDSTQITVDYLEVVLSSTGKINKKVGESFEITLDINGSGTTQTSWKKDNVKLEKAPKFDKLKYSDSGVYGCVVSTGGLKKTQTFELIVEGAPVIKSLVNTKGDGTIYKVLICEGEGSPKPTVQWSINGTNVDETAYENGRITYRMTIVPKGNLTVSCTFSNDFGTDIRSINVSTFADDMTIDKQDMKQEQSQQTTMVVGIVVGLLVAALAIGLAYWLYLKKFRTGTWKTGEKEDGSAEESKKLEENQSQKADV</sequence>
<dbReference type="Gene3D" id="2.60.40.10">
    <property type="entry name" value="Immunoglobulins"/>
    <property type="match status" value="4"/>
</dbReference>
<evidence type="ECO:0000256" key="6">
    <source>
        <dbReference type="ARBA" id="ARBA00022737"/>
    </source>
</evidence>
<feature type="compositionally biased region" description="Basic and acidic residues" evidence="16">
    <location>
        <begin position="441"/>
        <end position="465"/>
    </location>
</feature>
<evidence type="ECO:0000256" key="13">
    <source>
        <dbReference type="ARBA" id="ARBA00023180"/>
    </source>
</evidence>
<feature type="transmembrane region" description="Helical" evidence="17">
    <location>
        <begin position="408"/>
        <end position="430"/>
    </location>
</feature>
<feature type="domain" description="Ig-like" evidence="18">
    <location>
        <begin position="32"/>
        <end position="131"/>
    </location>
</feature>
<protein>
    <submittedName>
        <fullName evidence="19">CD166 antigen-like protein</fullName>
    </submittedName>
</protein>
<keyword evidence="15" id="KW-0393">Immunoglobulin domain</keyword>
<dbReference type="InterPro" id="IPR013162">
    <property type="entry name" value="CD80_C2-set"/>
</dbReference>
<comment type="subcellular location">
    <subcellularLocation>
        <location evidence="1">Cell membrane</location>
        <topology evidence="1">Single-pass type I membrane protein</topology>
    </subcellularLocation>
    <subcellularLocation>
        <location evidence="3">Cell projection</location>
        <location evidence="3">Axon</location>
    </subcellularLocation>
    <subcellularLocation>
        <location evidence="2">Cell projection</location>
        <location evidence="2">Dendrite</location>
    </subcellularLocation>
</comment>
<dbReference type="PANTHER" id="PTHR11973:SF2">
    <property type="entry name" value="CD166 ANTIGEN"/>
    <property type="match status" value="1"/>
</dbReference>
<dbReference type="InterPro" id="IPR003006">
    <property type="entry name" value="Ig/MHC_CS"/>
</dbReference>
<dbReference type="InterPro" id="IPR003598">
    <property type="entry name" value="Ig_sub2"/>
</dbReference>
<evidence type="ECO:0000259" key="18">
    <source>
        <dbReference type="PROSITE" id="PS50835"/>
    </source>
</evidence>
<keyword evidence="14" id="KW-0966">Cell projection</keyword>
<dbReference type="AlphaFoldDB" id="A0A5A9MV23"/>
<feature type="domain" description="Ig-like" evidence="18">
    <location>
        <begin position="137"/>
        <end position="221"/>
    </location>
</feature>
<proteinExistence type="predicted"/>
<dbReference type="SUPFAM" id="SSF48726">
    <property type="entry name" value="Immunoglobulin"/>
    <property type="match status" value="3"/>
</dbReference>
<accession>A0A5A9MV23</accession>
<dbReference type="GO" id="GO:0030425">
    <property type="term" value="C:dendrite"/>
    <property type="evidence" value="ECO:0007669"/>
    <property type="project" value="UniProtKB-SubCell"/>
</dbReference>
<dbReference type="InterPro" id="IPR013783">
    <property type="entry name" value="Ig-like_fold"/>
</dbReference>
<evidence type="ECO:0000256" key="2">
    <source>
        <dbReference type="ARBA" id="ARBA00004279"/>
    </source>
</evidence>
<dbReference type="PANTHER" id="PTHR11973">
    <property type="entry name" value="CELL SURFACE GLYCOPROTEIN MUC18-RELATED"/>
    <property type="match status" value="1"/>
</dbReference>
<dbReference type="GO" id="GO:0030424">
    <property type="term" value="C:axon"/>
    <property type="evidence" value="ECO:0007669"/>
    <property type="project" value="UniProtKB-SubCell"/>
</dbReference>
<dbReference type="GO" id="GO:0007155">
    <property type="term" value="P:cell adhesion"/>
    <property type="evidence" value="ECO:0007669"/>
    <property type="project" value="UniProtKB-KW"/>
</dbReference>
<reference evidence="19 20" key="1">
    <citation type="journal article" date="2019" name="Mol. Ecol. Resour.">
        <title>Chromosome-level genome assembly of Triplophysa tibetana, a fish adapted to the harsh high-altitude environment of the Tibetan Plateau.</title>
        <authorList>
            <person name="Yang X."/>
            <person name="Liu H."/>
            <person name="Ma Z."/>
            <person name="Zou Y."/>
            <person name="Zou M."/>
            <person name="Mao Y."/>
            <person name="Li X."/>
            <person name="Wang H."/>
            <person name="Chen T."/>
            <person name="Wang W."/>
            <person name="Yang R."/>
        </authorList>
    </citation>
    <scope>NUCLEOTIDE SEQUENCE [LARGE SCALE GENOMIC DNA]</scope>
    <source>
        <strain evidence="19">TTIB1903HZAU</strain>
        <tissue evidence="19">Muscle</tissue>
    </source>
</reference>
<dbReference type="FunFam" id="2.60.40.10:FF:000351">
    <property type="entry name" value="CD166 antigen isoform X1"/>
    <property type="match status" value="1"/>
</dbReference>
<evidence type="ECO:0000256" key="15">
    <source>
        <dbReference type="ARBA" id="ARBA00023319"/>
    </source>
</evidence>
<evidence type="ECO:0000256" key="5">
    <source>
        <dbReference type="ARBA" id="ARBA00022692"/>
    </source>
</evidence>
<organism evidence="19 20">
    <name type="scientific">Triplophysa tibetana</name>
    <dbReference type="NCBI Taxonomy" id="1572043"/>
    <lineage>
        <taxon>Eukaryota</taxon>
        <taxon>Metazoa</taxon>
        <taxon>Chordata</taxon>
        <taxon>Craniata</taxon>
        <taxon>Vertebrata</taxon>
        <taxon>Euteleostomi</taxon>
        <taxon>Actinopterygii</taxon>
        <taxon>Neopterygii</taxon>
        <taxon>Teleostei</taxon>
        <taxon>Ostariophysi</taxon>
        <taxon>Cypriniformes</taxon>
        <taxon>Nemacheilidae</taxon>
        <taxon>Triplophysa</taxon>
    </lineage>
</organism>
<gene>
    <name evidence="19" type="ORF">E1301_Tti017746</name>
</gene>
<evidence type="ECO:0000256" key="1">
    <source>
        <dbReference type="ARBA" id="ARBA00004251"/>
    </source>
</evidence>
<dbReference type="SMART" id="SM00409">
    <property type="entry name" value="IG"/>
    <property type="match status" value="2"/>
</dbReference>
<keyword evidence="13" id="KW-0325">Glycoprotein</keyword>
<dbReference type="InterPro" id="IPR051116">
    <property type="entry name" value="Surface_Rcpt/Adhesion_Mol"/>
</dbReference>
<evidence type="ECO:0000256" key="12">
    <source>
        <dbReference type="ARBA" id="ARBA00023157"/>
    </source>
</evidence>
<keyword evidence="10" id="KW-1064">Adaptive immunity</keyword>
<dbReference type="InterPro" id="IPR036179">
    <property type="entry name" value="Ig-like_dom_sf"/>
</dbReference>
<keyword evidence="5 17" id="KW-0812">Transmembrane</keyword>
<evidence type="ECO:0000313" key="19">
    <source>
        <dbReference type="EMBL" id="KAA0701922.1"/>
    </source>
</evidence>
<dbReference type="GO" id="GO:0005886">
    <property type="term" value="C:plasma membrane"/>
    <property type="evidence" value="ECO:0007669"/>
    <property type="project" value="UniProtKB-SubCell"/>
</dbReference>
<evidence type="ECO:0000256" key="8">
    <source>
        <dbReference type="ARBA" id="ARBA00022889"/>
    </source>
</evidence>
<dbReference type="EMBL" id="SOYY01000025">
    <property type="protein sequence ID" value="KAA0701922.1"/>
    <property type="molecule type" value="Genomic_DNA"/>
</dbReference>
<feature type="region of interest" description="Disordered" evidence="16">
    <location>
        <begin position="440"/>
        <end position="465"/>
    </location>
</feature>
<evidence type="ECO:0000256" key="11">
    <source>
        <dbReference type="ARBA" id="ARBA00023136"/>
    </source>
</evidence>
<dbReference type="PROSITE" id="PS00290">
    <property type="entry name" value="IG_MHC"/>
    <property type="match status" value="1"/>
</dbReference>
<name>A0A5A9MV23_9TELE</name>
<dbReference type="Proteomes" id="UP000324632">
    <property type="component" value="Chromosome 25"/>
</dbReference>
<dbReference type="PROSITE" id="PS50835">
    <property type="entry name" value="IG_LIKE"/>
    <property type="match status" value="3"/>
</dbReference>
<evidence type="ECO:0000256" key="4">
    <source>
        <dbReference type="ARBA" id="ARBA00022475"/>
    </source>
</evidence>
<evidence type="ECO:0000256" key="17">
    <source>
        <dbReference type="SAM" id="Phobius"/>
    </source>
</evidence>
<keyword evidence="20" id="KW-1185">Reference proteome</keyword>